<keyword evidence="2" id="KW-0479">Metal-binding</keyword>
<dbReference type="Pfam" id="PF00753">
    <property type="entry name" value="Lactamase_B"/>
    <property type="match status" value="1"/>
</dbReference>
<dbReference type="CDD" id="cd07742">
    <property type="entry name" value="metallo-hydrolase-like_MBL-fold"/>
    <property type="match status" value="1"/>
</dbReference>
<evidence type="ECO:0000256" key="4">
    <source>
        <dbReference type="ARBA" id="ARBA00022833"/>
    </source>
</evidence>
<gene>
    <name evidence="6" type="ORF">EGY25_03255</name>
</gene>
<dbReference type="InterPro" id="IPR036866">
    <property type="entry name" value="RibonucZ/Hydroxyglut_hydro"/>
</dbReference>
<evidence type="ECO:0000256" key="3">
    <source>
        <dbReference type="ARBA" id="ARBA00022801"/>
    </source>
</evidence>
<dbReference type="RefSeq" id="WP_135193618.1">
    <property type="nucleotide sequence ID" value="NZ_SPVH01000002.1"/>
</dbReference>
<protein>
    <submittedName>
        <fullName evidence="6">MBL fold metallo-hydrolase</fullName>
    </submittedName>
</protein>
<evidence type="ECO:0000313" key="6">
    <source>
        <dbReference type="EMBL" id="TFW14230.1"/>
    </source>
</evidence>
<keyword evidence="3 6" id="KW-0378">Hydrolase</keyword>
<dbReference type="PANTHER" id="PTHR42978">
    <property type="entry name" value="QUORUM-QUENCHING LACTONASE YTNP-RELATED-RELATED"/>
    <property type="match status" value="1"/>
</dbReference>
<organism evidence="6 7">
    <name type="scientific">Brevundimonas intermedia</name>
    <dbReference type="NCBI Taxonomy" id="74315"/>
    <lineage>
        <taxon>Bacteria</taxon>
        <taxon>Pseudomonadati</taxon>
        <taxon>Pseudomonadota</taxon>
        <taxon>Alphaproteobacteria</taxon>
        <taxon>Caulobacterales</taxon>
        <taxon>Caulobacteraceae</taxon>
        <taxon>Brevundimonas</taxon>
    </lineage>
</organism>
<dbReference type="Proteomes" id="UP000298216">
    <property type="component" value="Unassembled WGS sequence"/>
</dbReference>
<evidence type="ECO:0000259" key="5">
    <source>
        <dbReference type="SMART" id="SM00849"/>
    </source>
</evidence>
<dbReference type="InterPro" id="IPR001279">
    <property type="entry name" value="Metallo-B-lactamas"/>
</dbReference>
<dbReference type="InterPro" id="IPR051013">
    <property type="entry name" value="MBL_superfamily_lactonases"/>
</dbReference>
<feature type="domain" description="Metallo-beta-lactamase" evidence="5">
    <location>
        <begin position="31"/>
        <end position="265"/>
    </location>
</feature>
<dbReference type="GO" id="GO:0046872">
    <property type="term" value="F:metal ion binding"/>
    <property type="evidence" value="ECO:0007669"/>
    <property type="project" value="UniProtKB-KW"/>
</dbReference>
<proteinExistence type="inferred from homology"/>
<dbReference type="PANTHER" id="PTHR42978:SF3">
    <property type="entry name" value="BLR3078 PROTEIN"/>
    <property type="match status" value="1"/>
</dbReference>
<evidence type="ECO:0000256" key="2">
    <source>
        <dbReference type="ARBA" id="ARBA00022723"/>
    </source>
</evidence>
<accession>A0A4Y9RYI2</accession>
<keyword evidence="4" id="KW-0862">Zinc</keyword>
<dbReference type="Gene3D" id="3.60.15.10">
    <property type="entry name" value="Ribonuclease Z/Hydroxyacylglutathione hydrolase-like"/>
    <property type="match status" value="1"/>
</dbReference>
<dbReference type="GO" id="GO:0016787">
    <property type="term" value="F:hydrolase activity"/>
    <property type="evidence" value="ECO:0007669"/>
    <property type="project" value="UniProtKB-KW"/>
</dbReference>
<reference evidence="6 7" key="1">
    <citation type="submission" date="2019-03" db="EMBL/GenBank/DDBJ databases">
        <title>Draft genome of Brevundimonas sp. a heavy metal resistant soil bacteria.</title>
        <authorList>
            <person name="Soto J."/>
        </authorList>
    </citation>
    <scope>NUCLEOTIDE SEQUENCE [LARGE SCALE GENOMIC DNA]</scope>
    <source>
        <strain evidence="6 7">B-10</strain>
    </source>
</reference>
<evidence type="ECO:0000256" key="1">
    <source>
        <dbReference type="ARBA" id="ARBA00007749"/>
    </source>
</evidence>
<sequence>MIVHHLNCGCDKPVGGAFLDGRSRGLFGCLVCHCLLIETATQGLVLVDTGYGLRDVRQPRSRISPLMLTLMNIQLREERTALRQIEALGYAASDVRHVVVTHLDFDHAGGLTDFPRARIHVTAEELSAARGGDGGRTTGLRYRLAQFGEVDQWRAYRPAGERWQGFEAVQPLEGLPDGILLVPLAGHTRGHAGVAVNSNRGWLLHAGDAYFHADEMTGQRRRCPPLLRAYQRLMEVDRRQRRLNQSRLRRLIADRGGEIEVFCSHDAQELARAKAASNSALIQG</sequence>
<dbReference type="SMART" id="SM00849">
    <property type="entry name" value="Lactamase_B"/>
    <property type="match status" value="1"/>
</dbReference>
<dbReference type="SUPFAM" id="SSF56281">
    <property type="entry name" value="Metallo-hydrolase/oxidoreductase"/>
    <property type="match status" value="1"/>
</dbReference>
<dbReference type="EMBL" id="SPVH01000002">
    <property type="protein sequence ID" value="TFW14230.1"/>
    <property type="molecule type" value="Genomic_DNA"/>
</dbReference>
<comment type="similarity">
    <text evidence="1">Belongs to the metallo-beta-lactamase superfamily.</text>
</comment>
<dbReference type="AlphaFoldDB" id="A0A4Y9RYI2"/>
<name>A0A4Y9RYI2_9CAUL</name>
<keyword evidence="7" id="KW-1185">Reference proteome</keyword>
<dbReference type="OrthoDB" id="9773738at2"/>
<comment type="caution">
    <text evidence="6">The sequence shown here is derived from an EMBL/GenBank/DDBJ whole genome shotgun (WGS) entry which is preliminary data.</text>
</comment>
<evidence type="ECO:0000313" key="7">
    <source>
        <dbReference type="Proteomes" id="UP000298216"/>
    </source>
</evidence>